<evidence type="ECO:0000313" key="4">
    <source>
        <dbReference type="Proteomes" id="UP000064967"/>
    </source>
</evidence>
<dbReference type="Proteomes" id="UP000064967">
    <property type="component" value="Chromosome"/>
</dbReference>
<dbReference type="STRING" id="1391654.AKJ09_01710"/>
<proteinExistence type="predicted"/>
<sequence length="274" mass="28769">MASKNSLESRRSKRSLAALVALAAVSCGAVMFSSSEAHAEERPPVDGAAQSPALALLEGELDLHAEEGRRQRTATNITTATAAVALVPAGIVLWTRSNQLAKTIGIGMALGGGIPLVLVAPTLFPSKLERLRGEVERKRASGMPDAELLRFAETEWEDAAHAAHKRRVIVGIVDLTLGTAATATGLFFLLSGQIGSLSRDDQYTIGTSITGTGVPLATFGIRSLVTRTLEETSWDAYRTAKRLGESHTEGTSNAPTAGLTPLRGGAAAFMTFAF</sequence>
<protein>
    <submittedName>
        <fullName evidence="3">Uncharacterized protein</fullName>
    </submittedName>
</protein>
<feature type="transmembrane region" description="Helical" evidence="1">
    <location>
        <begin position="168"/>
        <end position="190"/>
    </location>
</feature>
<keyword evidence="4" id="KW-1185">Reference proteome</keyword>
<dbReference type="RefSeq" id="WP_146646555.1">
    <property type="nucleotide sequence ID" value="NZ_CP012333.1"/>
</dbReference>
<evidence type="ECO:0000313" key="3">
    <source>
        <dbReference type="EMBL" id="AKU95046.1"/>
    </source>
</evidence>
<organism evidence="3 4">
    <name type="scientific">Labilithrix luteola</name>
    <dbReference type="NCBI Taxonomy" id="1391654"/>
    <lineage>
        <taxon>Bacteria</taxon>
        <taxon>Pseudomonadati</taxon>
        <taxon>Myxococcota</taxon>
        <taxon>Polyangia</taxon>
        <taxon>Polyangiales</taxon>
        <taxon>Labilitrichaceae</taxon>
        <taxon>Labilithrix</taxon>
    </lineage>
</organism>
<dbReference type="KEGG" id="llu:AKJ09_01710"/>
<evidence type="ECO:0000256" key="2">
    <source>
        <dbReference type="SAM" id="SignalP"/>
    </source>
</evidence>
<accession>A0A0K1PNR6</accession>
<feature type="transmembrane region" description="Helical" evidence="1">
    <location>
        <begin position="77"/>
        <end position="94"/>
    </location>
</feature>
<feature type="transmembrane region" description="Helical" evidence="1">
    <location>
        <begin position="106"/>
        <end position="124"/>
    </location>
</feature>
<gene>
    <name evidence="3" type="ORF">AKJ09_01710</name>
</gene>
<keyword evidence="1" id="KW-0812">Transmembrane</keyword>
<dbReference type="AlphaFoldDB" id="A0A0K1PNR6"/>
<evidence type="ECO:0000256" key="1">
    <source>
        <dbReference type="SAM" id="Phobius"/>
    </source>
</evidence>
<name>A0A0K1PNR6_9BACT</name>
<feature type="chain" id="PRO_5005466012" evidence="2">
    <location>
        <begin position="40"/>
        <end position="274"/>
    </location>
</feature>
<keyword evidence="2" id="KW-0732">Signal</keyword>
<keyword evidence="1" id="KW-1133">Transmembrane helix</keyword>
<dbReference type="PROSITE" id="PS51257">
    <property type="entry name" value="PROKAR_LIPOPROTEIN"/>
    <property type="match status" value="1"/>
</dbReference>
<keyword evidence="1" id="KW-0472">Membrane</keyword>
<feature type="signal peptide" evidence="2">
    <location>
        <begin position="1"/>
        <end position="39"/>
    </location>
</feature>
<reference evidence="3 4" key="1">
    <citation type="submission" date="2015-08" db="EMBL/GenBank/DDBJ databases">
        <authorList>
            <person name="Babu N.S."/>
            <person name="Beckwith C.J."/>
            <person name="Beseler K.G."/>
            <person name="Brison A."/>
            <person name="Carone J.V."/>
            <person name="Caskin T.P."/>
            <person name="Diamond M."/>
            <person name="Durham M.E."/>
            <person name="Foxe J.M."/>
            <person name="Go M."/>
            <person name="Henderson B.A."/>
            <person name="Jones I.B."/>
            <person name="McGettigan J.A."/>
            <person name="Micheletti S.J."/>
            <person name="Nasrallah M.E."/>
            <person name="Ortiz D."/>
            <person name="Piller C.R."/>
            <person name="Privatt S.R."/>
            <person name="Schneider S.L."/>
            <person name="Sharp S."/>
            <person name="Smith T.C."/>
            <person name="Stanton J.D."/>
            <person name="Ullery H.E."/>
            <person name="Wilson R.J."/>
            <person name="Serrano M.G."/>
            <person name="Buck G."/>
            <person name="Lee V."/>
            <person name="Wang Y."/>
            <person name="Carvalho R."/>
            <person name="Voegtly L."/>
            <person name="Shi R."/>
            <person name="Duckworth R."/>
            <person name="Johnson A."/>
            <person name="Loviza R."/>
            <person name="Walstead R."/>
            <person name="Shah Z."/>
            <person name="Kiflezghi M."/>
            <person name="Wade K."/>
            <person name="Ball S.L."/>
            <person name="Bradley K.W."/>
            <person name="Asai D.J."/>
            <person name="Bowman C.A."/>
            <person name="Russell D.A."/>
            <person name="Pope W.H."/>
            <person name="Jacobs-Sera D."/>
            <person name="Hendrix R.W."/>
            <person name="Hatfull G.F."/>
        </authorList>
    </citation>
    <scope>NUCLEOTIDE SEQUENCE [LARGE SCALE GENOMIC DNA]</scope>
    <source>
        <strain evidence="3 4">DSM 27648</strain>
    </source>
</reference>
<dbReference type="EMBL" id="CP012333">
    <property type="protein sequence ID" value="AKU95046.1"/>
    <property type="molecule type" value="Genomic_DNA"/>
</dbReference>